<reference evidence="1 2" key="1">
    <citation type="submission" date="2017-07" db="EMBL/GenBank/DDBJ databases">
        <title>Genomes of Fischerella (Mastigocladus) sp. strains.</title>
        <authorList>
            <person name="Miller S.R."/>
        </authorList>
    </citation>
    <scope>NUCLEOTIDE SEQUENCE [LARGE SCALE GENOMIC DNA]</scope>
    <source>
        <strain evidence="1 2">CCMEE 5330</strain>
    </source>
</reference>
<dbReference type="AlphaFoldDB" id="A0A2N6LWK3"/>
<dbReference type="EMBL" id="NMQI01000631">
    <property type="protein sequence ID" value="PMB38870.1"/>
    <property type="molecule type" value="Genomic_DNA"/>
</dbReference>
<dbReference type="Proteomes" id="UP000234966">
    <property type="component" value="Unassembled WGS sequence"/>
</dbReference>
<gene>
    <name evidence="1" type="ORF">CEN41_22890</name>
</gene>
<comment type="caution">
    <text evidence="1">The sequence shown here is derived from an EMBL/GenBank/DDBJ whole genome shotgun (WGS) entry which is preliminary data.</text>
</comment>
<evidence type="ECO:0000313" key="1">
    <source>
        <dbReference type="EMBL" id="PMB38870.1"/>
    </source>
</evidence>
<name>A0A2N6LWK3_9CYAN</name>
<organism evidence="1 2">
    <name type="scientific">Fischerella thermalis CCMEE 5330</name>
    <dbReference type="NCBI Taxonomy" id="2019670"/>
    <lineage>
        <taxon>Bacteria</taxon>
        <taxon>Bacillati</taxon>
        <taxon>Cyanobacteriota</taxon>
        <taxon>Cyanophyceae</taxon>
        <taxon>Nostocales</taxon>
        <taxon>Hapalosiphonaceae</taxon>
        <taxon>Fischerella</taxon>
    </lineage>
</organism>
<evidence type="ECO:0000313" key="2">
    <source>
        <dbReference type="Proteomes" id="UP000234966"/>
    </source>
</evidence>
<proteinExistence type="predicted"/>
<sequence length="69" mass="8260">MHIVELQSWFSRENRGLAFSIDILQESREFLITNTDAHRCTQMIYDDIDFIRVSFLKIDFCKRSNIKFG</sequence>
<accession>A0A2N6LWK3</accession>
<protein>
    <submittedName>
        <fullName evidence="1">Uncharacterized protein</fullName>
    </submittedName>
</protein>